<comment type="pathway">
    <text evidence="3 10">Carbohydrate metabolism; galactose metabolism.</text>
</comment>
<dbReference type="InterPro" id="IPR005886">
    <property type="entry name" value="UDP_G4E"/>
</dbReference>
<evidence type="ECO:0000256" key="3">
    <source>
        <dbReference type="ARBA" id="ARBA00004947"/>
    </source>
</evidence>
<name>A0A4P7P068_9GAMM</name>
<dbReference type="AlphaFoldDB" id="A0A4P7P068"/>
<comment type="catalytic activity">
    <reaction evidence="1 10">
        <text>UDP-alpha-D-glucose = UDP-alpha-D-galactose</text>
        <dbReference type="Rhea" id="RHEA:22168"/>
        <dbReference type="ChEBI" id="CHEBI:58885"/>
        <dbReference type="ChEBI" id="CHEBI:66914"/>
        <dbReference type="EC" id="5.1.3.2"/>
    </reaction>
</comment>
<evidence type="ECO:0000313" key="13">
    <source>
        <dbReference type="Proteomes" id="UP000296201"/>
    </source>
</evidence>
<gene>
    <name evidence="12" type="primary">galE</name>
    <name evidence="12" type="ORF">GHNINEIG_01601</name>
</gene>
<protein>
    <recommendedName>
        <fullName evidence="6 10">UDP-glucose 4-epimerase</fullName>
        <ecNumber evidence="5 10">5.1.3.2</ecNumber>
    </recommendedName>
</protein>
<dbReference type="CDD" id="cd05247">
    <property type="entry name" value="UDP_G4E_1_SDR_e"/>
    <property type="match status" value="1"/>
</dbReference>
<comment type="similarity">
    <text evidence="4 10">Belongs to the NAD(P)-dependent epimerase/dehydratase family.</text>
</comment>
<dbReference type="PANTHER" id="PTHR43725">
    <property type="entry name" value="UDP-GLUCOSE 4-EPIMERASE"/>
    <property type="match status" value="1"/>
</dbReference>
<dbReference type="EMBL" id="CP032096">
    <property type="protein sequence ID" value="QBZ83541.1"/>
    <property type="molecule type" value="Genomic_DNA"/>
</dbReference>
<comment type="cofactor">
    <cofactor evidence="2 10">
        <name>NAD(+)</name>
        <dbReference type="ChEBI" id="CHEBI:57540"/>
    </cofactor>
</comment>
<comment type="subunit">
    <text evidence="10">Homodimer.</text>
</comment>
<evidence type="ECO:0000256" key="9">
    <source>
        <dbReference type="ARBA" id="ARBA00023277"/>
    </source>
</evidence>
<keyword evidence="9 10" id="KW-0119">Carbohydrate metabolism</keyword>
<proteinExistence type="inferred from homology"/>
<evidence type="ECO:0000256" key="4">
    <source>
        <dbReference type="ARBA" id="ARBA00007637"/>
    </source>
</evidence>
<evidence type="ECO:0000256" key="6">
    <source>
        <dbReference type="ARBA" id="ARBA00018569"/>
    </source>
</evidence>
<evidence type="ECO:0000256" key="2">
    <source>
        <dbReference type="ARBA" id="ARBA00001911"/>
    </source>
</evidence>
<organism evidence="12 13">
    <name type="scientific">Hydrogenovibrio crunogenus</name>
    <dbReference type="NCBI Taxonomy" id="39765"/>
    <lineage>
        <taxon>Bacteria</taxon>
        <taxon>Pseudomonadati</taxon>
        <taxon>Pseudomonadota</taxon>
        <taxon>Gammaproteobacteria</taxon>
        <taxon>Thiotrichales</taxon>
        <taxon>Piscirickettsiaceae</taxon>
        <taxon>Hydrogenovibrio</taxon>
    </lineage>
</organism>
<evidence type="ECO:0000256" key="5">
    <source>
        <dbReference type="ARBA" id="ARBA00013189"/>
    </source>
</evidence>
<keyword evidence="7 10" id="KW-0520">NAD</keyword>
<sequence>MKILIVGGAGYIGSHMSKLLVKSGHEVIVLDNLSTGFRKNVKYGELVVGDLADIGLLENVFSTYQFDAVMHFAANSLVGESIKEPAKYYRNNVANTINLLDVMINHSVKYFIFSSTAATFGNPKYSPIDEHHPQHPINPYGMSKLMVENILKDYASAYDLSSVSLRYFNACGADPEGELGEMHDPETHLIPLVLQVASGRKKEITVFGSDYPTDDGTCIRDYIHVVDLCQAHLLAIEYLIKNKSGAYSFNLGSGHGFSVQEVLDASSLIVKRYNASIFVQYGDKRPGDPDRLVADSILARKILGWKPQYECLETIIEHAWRWELELVKRKKQ</sequence>
<dbReference type="NCBIfam" id="TIGR01179">
    <property type="entry name" value="galE"/>
    <property type="match status" value="1"/>
</dbReference>
<keyword evidence="8 10" id="KW-0413">Isomerase</keyword>
<keyword evidence="13" id="KW-1185">Reference proteome</keyword>
<dbReference type="Pfam" id="PF01370">
    <property type="entry name" value="Epimerase"/>
    <property type="match status" value="1"/>
</dbReference>
<dbReference type="GO" id="GO:0003978">
    <property type="term" value="F:UDP-glucose 4-epimerase activity"/>
    <property type="evidence" value="ECO:0007669"/>
    <property type="project" value="UniProtKB-UniRule"/>
</dbReference>
<evidence type="ECO:0000313" key="12">
    <source>
        <dbReference type="EMBL" id="QBZ83541.1"/>
    </source>
</evidence>
<dbReference type="InterPro" id="IPR001509">
    <property type="entry name" value="Epimerase_deHydtase"/>
</dbReference>
<dbReference type="Gene3D" id="3.40.50.720">
    <property type="entry name" value="NAD(P)-binding Rossmann-like Domain"/>
    <property type="match status" value="1"/>
</dbReference>
<dbReference type="PANTHER" id="PTHR43725:SF53">
    <property type="entry name" value="UDP-ARABINOSE 4-EPIMERASE 1"/>
    <property type="match status" value="1"/>
</dbReference>
<reference evidence="12 13" key="1">
    <citation type="submission" date="2018-08" db="EMBL/GenBank/DDBJ databases">
        <title>Horizontal acquisition of hydrogen conversion ability and other habitat adaptations in Hydrogenovibrio crunogenus strains.</title>
        <authorList>
            <person name="Gonnella G."/>
            <person name="Adam N."/>
            <person name="Perner M."/>
        </authorList>
    </citation>
    <scope>NUCLEOTIDE SEQUENCE [LARGE SCALE GENOMIC DNA]</scope>
    <source>
        <strain evidence="12 13">SP-41</strain>
    </source>
</reference>
<dbReference type="EC" id="5.1.3.2" evidence="5 10"/>
<feature type="domain" description="NAD-dependent epimerase/dehydratase" evidence="11">
    <location>
        <begin position="3"/>
        <end position="245"/>
    </location>
</feature>
<dbReference type="GO" id="GO:0033499">
    <property type="term" value="P:galactose catabolic process via UDP-galactose, Leloir pathway"/>
    <property type="evidence" value="ECO:0007669"/>
    <property type="project" value="TreeGrafter"/>
</dbReference>
<evidence type="ECO:0000256" key="10">
    <source>
        <dbReference type="RuleBase" id="RU366046"/>
    </source>
</evidence>
<dbReference type="Gene3D" id="3.90.25.10">
    <property type="entry name" value="UDP-galactose 4-epimerase, domain 1"/>
    <property type="match status" value="1"/>
</dbReference>
<evidence type="ECO:0000256" key="7">
    <source>
        <dbReference type="ARBA" id="ARBA00023027"/>
    </source>
</evidence>
<accession>A0A4P7P068</accession>
<evidence type="ECO:0000256" key="1">
    <source>
        <dbReference type="ARBA" id="ARBA00000083"/>
    </source>
</evidence>
<dbReference type="InterPro" id="IPR036291">
    <property type="entry name" value="NAD(P)-bd_dom_sf"/>
</dbReference>
<evidence type="ECO:0000256" key="8">
    <source>
        <dbReference type="ARBA" id="ARBA00023235"/>
    </source>
</evidence>
<dbReference type="SUPFAM" id="SSF51735">
    <property type="entry name" value="NAD(P)-binding Rossmann-fold domains"/>
    <property type="match status" value="1"/>
</dbReference>
<evidence type="ECO:0000259" key="11">
    <source>
        <dbReference type="Pfam" id="PF01370"/>
    </source>
</evidence>
<dbReference type="UniPathway" id="UPA00214"/>
<dbReference type="Proteomes" id="UP000296201">
    <property type="component" value="Chromosome"/>
</dbReference>
<dbReference type="OrthoDB" id="9803010at2"/>